<dbReference type="Pfam" id="PF01650">
    <property type="entry name" value="Peptidase_C13"/>
    <property type="match status" value="1"/>
</dbReference>
<reference evidence="9 10" key="2">
    <citation type="submission" date="2018-11" db="EMBL/GenBank/DDBJ databases">
        <authorList>
            <consortium name="Pathogen Informatics"/>
        </authorList>
    </citation>
    <scope>NUCLEOTIDE SEQUENCE [LARGE SCALE GENOMIC DNA]</scope>
</reference>
<dbReference type="GO" id="GO:0005773">
    <property type="term" value="C:vacuole"/>
    <property type="evidence" value="ECO:0007669"/>
    <property type="project" value="GOC"/>
</dbReference>
<evidence type="ECO:0000256" key="3">
    <source>
        <dbReference type="ARBA" id="ARBA00012628"/>
    </source>
</evidence>
<evidence type="ECO:0000313" key="9">
    <source>
        <dbReference type="EMBL" id="VDM99052.1"/>
    </source>
</evidence>
<protein>
    <recommendedName>
        <fullName evidence="3">legumain</fullName>
        <ecNumber evidence="3">3.4.22.34</ecNumber>
    </recommendedName>
</protein>
<feature type="active site" evidence="8">
    <location>
        <position position="173"/>
    </location>
</feature>
<evidence type="ECO:0000256" key="4">
    <source>
        <dbReference type="ARBA" id="ARBA00022670"/>
    </source>
</evidence>
<sequence>MLPLKMSSVHVFVVVLVLTSVIGIAAKRFRSFSDFIDDSLYDESSQELNLKKGEVWVVLVAGSNGWYNYRHQSDVCHAYQVLRKHRIPEENIITMMYDDIADNTHNPYPGKIFNVPNGRDVYAGVKIDYSGSHVTPENFLAVLSGNKLAVKGGNGKVVKSTSDDRIFVYFTDHGGIGLVSFPDSILTAKDLNDELKNMHAKRKFEKLVFYMEACESGSMFSEILPSNIDVYAVTAANDHESSWGCFCHNKMELPCLADCFSISWLLDTEKENLYKETLARQFSIIKNLTDKSHVMHYGDMAITHDHVADFMSGSLLLIEAKIRESVAWPSRDVYLRMLEKQLHEAERESDRQILRHKITKLKMIKMMINHKIVCVCEIKLMKRKYLETFLISLVQAIVPHNPQYHFVKHIPFKIISLNCFDQVVKAFHQSCFHFGHLSTKT</sequence>
<feature type="active site" description="Nucleophile" evidence="8">
    <location>
        <position position="214"/>
    </location>
</feature>
<keyword evidence="4" id="KW-0645">Protease</keyword>
<keyword evidence="6" id="KW-0378">Hydrolase</keyword>
<dbReference type="Proteomes" id="UP000276776">
    <property type="component" value="Unassembled WGS sequence"/>
</dbReference>
<evidence type="ECO:0000256" key="5">
    <source>
        <dbReference type="ARBA" id="ARBA00022729"/>
    </source>
</evidence>
<name>A0A0N5CRM1_THECL</name>
<dbReference type="PANTHER" id="PTHR12000:SF42">
    <property type="entry name" value="LEGUMAIN"/>
    <property type="match status" value="1"/>
</dbReference>
<dbReference type="STRING" id="103827.A0A0N5CRM1"/>
<dbReference type="Gene3D" id="3.40.50.1460">
    <property type="match status" value="1"/>
</dbReference>
<dbReference type="GO" id="GO:0051603">
    <property type="term" value="P:proteolysis involved in protein catabolic process"/>
    <property type="evidence" value="ECO:0007669"/>
    <property type="project" value="TreeGrafter"/>
</dbReference>
<evidence type="ECO:0000256" key="6">
    <source>
        <dbReference type="ARBA" id="ARBA00022801"/>
    </source>
</evidence>
<dbReference type="Gene3D" id="1.10.132.130">
    <property type="match status" value="1"/>
</dbReference>
<dbReference type="WBParaSite" id="TCLT_0000287101-mRNA-1">
    <property type="protein sequence ID" value="TCLT_0000287101-mRNA-1"/>
    <property type="gene ID" value="TCLT_0000287101"/>
</dbReference>
<evidence type="ECO:0000256" key="7">
    <source>
        <dbReference type="ARBA" id="ARBA00022807"/>
    </source>
</evidence>
<dbReference type="OMA" id="YPIDRIC"/>
<evidence type="ECO:0000313" key="10">
    <source>
        <dbReference type="Proteomes" id="UP000276776"/>
    </source>
</evidence>
<dbReference type="PIRSF" id="PIRSF019663">
    <property type="entry name" value="Legumain"/>
    <property type="match status" value="1"/>
</dbReference>
<dbReference type="FunFam" id="3.40.50.1460:FF:000006">
    <property type="entry name" value="Legumain"/>
    <property type="match status" value="1"/>
</dbReference>
<dbReference type="PRINTS" id="PR00776">
    <property type="entry name" value="HEMOGLOBNASE"/>
</dbReference>
<dbReference type="GO" id="GO:0004197">
    <property type="term" value="F:cysteine-type endopeptidase activity"/>
    <property type="evidence" value="ECO:0007669"/>
    <property type="project" value="UniProtKB-EC"/>
</dbReference>
<gene>
    <name evidence="9" type="ORF">TCLT_LOCUS2872</name>
</gene>
<comment type="catalytic activity">
    <reaction evidence="1">
        <text>Hydrolysis of proteins and small molecule substrates at -Asn-|-Xaa- bonds.</text>
        <dbReference type="EC" id="3.4.22.34"/>
    </reaction>
</comment>
<dbReference type="CDD" id="cd21115">
    <property type="entry name" value="legumain_C"/>
    <property type="match status" value="1"/>
</dbReference>
<reference evidence="11" key="1">
    <citation type="submission" date="2017-02" db="UniProtKB">
        <authorList>
            <consortium name="WormBaseParasite"/>
        </authorList>
    </citation>
    <scope>IDENTIFICATION</scope>
</reference>
<evidence type="ECO:0000256" key="1">
    <source>
        <dbReference type="ARBA" id="ARBA00000810"/>
    </source>
</evidence>
<dbReference type="OrthoDB" id="192611at2759"/>
<keyword evidence="7" id="KW-0788">Thiol protease</keyword>
<evidence type="ECO:0000256" key="8">
    <source>
        <dbReference type="PIRSR" id="PIRSR019663-1"/>
    </source>
</evidence>
<dbReference type="InterPro" id="IPR001096">
    <property type="entry name" value="Peptidase_C13"/>
</dbReference>
<dbReference type="InterPro" id="IPR048501">
    <property type="entry name" value="Legum_prodom"/>
</dbReference>
<dbReference type="InterPro" id="IPR046427">
    <property type="entry name" value="Legumain_prodom_sf"/>
</dbReference>
<dbReference type="PANTHER" id="PTHR12000">
    <property type="entry name" value="HEMOGLOBINASE FAMILY MEMBER"/>
    <property type="match status" value="1"/>
</dbReference>
<comment type="similarity">
    <text evidence="2">Belongs to the peptidase C13 family.</text>
</comment>
<evidence type="ECO:0000313" key="11">
    <source>
        <dbReference type="WBParaSite" id="TCLT_0000287101-mRNA-1"/>
    </source>
</evidence>
<proteinExistence type="inferred from homology"/>
<keyword evidence="10" id="KW-1185">Reference proteome</keyword>
<dbReference type="GO" id="GO:0006624">
    <property type="term" value="P:vacuolar protein processing"/>
    <property type="evidence" value="ECO:0007669"/>
    <property type="project" value="TreeGrafter"/>
</dbReference>
<keyword evidence="5" id="KW-0732">Signal</keyword>
<organism evidence="11">
    <name type="scientific">Thelazia callipaeda</name>
    <name type="common">Oriental eyeworm</name>
    <name type="synonym">Parasitic nematode</name>
    <dbReference type="NCBI Taxonomy" id="103827"/>
    <lineage>
        <taxon>Eukaryota</taxon>
        <taxon>Metazoa</taxon>
        <taxon>Ecdysozoa</taxon>
        <taxon>Nematoda</taxon>
        <taxon>Chromadorea</taxon>
        <taxon>Rhabditida</taxon>
        <taxon>Spirurina</taxon>
        <taxon>Spiruromorpha</taxon>
        <taxon>Thelazioidea</taxon>
        <taxon>Thelaziidae</taxon>
        <taxon>Thelazia</taxon>
    </lineage>
</organism>
<evidence type="ECO:0000256" key="2">
    <source>
        <dbReference type="ARBA" id="ARBA00009941"/>
    </source>
</evidence>
<dbReference type="EMBL" id="UYYF01000757">
    <property type="protein sequence ID" value="VDM99052.1"/>
    <property type="molecule type" value="Genomic_DNA"/>
</dbReference>
<dbReference type="EC" id="3.4.22.34" evidence="3"/>
<dbReference type="AlphaFoldDB" id="A0A0N5CRM1"/>
<accession>A0A0N5CRM1</accession>